<dbReference type="InterPro" id="IPR000182">
    <property type="entry name" value="GNAT_dom"/>
</dbReference>
<gene>
    <name evidence="2" type="ORF">JJB07_00345</name>
</gene>
<reference evidence="2 3" key="1">
    <citation type="submission" date="2021-01" db="EMBL/GenBank/DDBJ databases">
        <title>Tumebacillus sp. strain ITR2 16S ribosomal RNA gene Genome sequencing and assembly.</title>
        <authorList>
            <person name="Kang M."/>
        </authorList>
    </citation>
    <scope>NUCLEOTIDE SEQUENCE [LARGE SCALE GENOMIC DNA]</scope>
    <source>
        <strain evidence="2 3">ITR2</strain>
    </source>
</reference>
<keyword evidence="3" id="KW-1185">Reference proteome</keyword>
<dbReference type="CDD" id="cd04301">
    <property type="entry name" value="NAT_SF"/>
    <property type="match status" value="1"/>
</dbReference>
<dbReference type="SUPFAM" id="SSF55729">
    <property type="entry name" value="Acyl-CoA N-acyltransferases (Nat)"/>
    <property type="match status" value="1"/>
</dbReference>
<evidence type="ECO:0000313" key="2">
    <source>
        <dbReference type="EMBL" id="MBL0385079.1"/>
    </source>
</evidence>
<dbReference type="EMBL" id="JAEQNB010000001">
    <property type="protein sequence ID" value="MBL0385079.1"/>
    <property type="molecule type" value="Genomic_DNA"/>
</dbReference>
<dbReference type="PROSITE" id="PS51186">
    <property type="entry name" value="GNAT"/>
    <property type="match status" value="1"/>
</dbReference>
<dbReference type="Gene3D" id="3.40.630.30">
    <property type="match status" value="1"/>
</dbReference>
<name>A0ABS1J484_9BACL</name>
<organism evidence="2 3">
    <name type="scientific">Tumebacillus amylolyticus</name>
    <dbReference type="NCBI Taxonomy" id="2801339"/>
    <lineage>
        <taxon>Bacteria</taxon>
        <taxon>Bacillati</taxon>
        <taxon>Bacillota</taxon>
        <taxon>Bacilli</taxon>
        <taxon>Bacillales</taxon>
        <taxon>Alicyclobacillaceae</taxon>
        <taxon>Tumebacillus</taxon>
    </lineage>
</organism>
<proteinExistence type="predicted"/>
<feature type="domain" description="N-acetyltransferase" evidence="1">
    <location>
        <begin position="17"/>
        <end position="176"/>
    </location>
</feature>
<dbReference type="Proteomes" id="UP000602284">
    <property type="component" value="Unassembled WGS sequence"/>
</dbReference>
<comment type="caution">
    <text evidence="2">The sequence shown here is derived from an EMBL/GenBank/DDBJ whole genome shotgun (WGS) entry which is preliminary data.</text>
</comment>
<protein>
    <submittedName>
        <fullName evidence="2">GNAT family N-acetyltransferase</fullName>
    </submittedName>
</protein>
<dbReference type="Pfam" id="PF00583">
    <property type="entry name" value="Acetyltransf_1"/>
    <property type="match status" value="1"/>
</dbReference>
<dbReference type="RefSeq" id="WP_201630198.1">
    <property type="nucleotide sequence ID" value="NZ_JAEQNB010000001.1"/>
</dbReference>
<dbReference type="InterPro" id="IPR016181">
    <property type="entry name" value="Acyl_CoA_acyltransferase"/>
</dbReference>
<sequence length="211" mass="24336">MNLKWHELTTPADPYLSTALDLYEAEFDEIVREPRDILLRGMHLQHTEAIRPNAFHFLIGLDTDDQDRVVALTITNYLSTANRGFIVYLAVHPGYRSHGLGGKLLHQLELLLQQDAARAGHAHLDGLVLETENDTDYERRRRFFERQGFQLVPDILYYQPALHPTTCAVPLKLFVKGPPDDLHTLIRAMYEEKYHLLNQIPLATLHQLLPR</sequence>
<evidence type="ECO:0000259" key="1">
    <source>
        <dbReference type="PROSITE" id="PS51186"/>
    </source>
</evidence>
<accession>A0ABS1J484</accession>
<evidence type="ECO:0000313" key="3">
    <source>
        <dbReference type="Proteomes" id="UP000602284"/>
    </source>
</evidence>